<feature type="transmembrane region" description="Helical" evidence="1">
    <location>
        <begin position="47"/>
        <end position="75"/>
    </location>
</feature>
<comment type="caution">
    <text evidence="2">The sequence shown here is derived from an EMBL/GenBank/DDBJ whole genome shotgun (WGS) entry which is preliminary data.</text>
</comment>
<dbReference type="InterPro" id="IPR058061">
    <property type="entry name" value="SCO4848-like"/>
</dbReference>
<reference evidence="3" key="1">
    <citation type="journal article" date="2019" name="Int. J. Syst. Evol. Microbiol.">
        <title>The Global Catalogue of Microorganisms (GCM) 10K type strain sequencing project: providing services to taxonomists for standard genome sequencing and annotation.</title>
        <authorList>
            <consortium name="The Broad Institute Genomics Platform"/>
            <consortium name="The Broad Institute Genome Sequencing Center for Infectious Disease"/>
            <person name="Wu L."/>
            <person name="Ma J."/>
        </authorList>
    </citation>
    <scope>NUCLEOTIDE SEQUENCE [LARGE SCALE GENOMIC DNA]</scope>
    <source>
        <strain evidence="3">JCM 14546</strain>
    </source>
</reference>
<sequence>MDGMLTFLAVLLLLNAVFNVLVWPRFWKRVTADPRARDDAGKVTKFYTVHAVLILIALVLAVASALAGITVLIGWR</sequence>
<dbReference type="EMBL" id="BAAANO010000009">
    <property type="protein sequence ID" value="GAA2003334.1"/>
    <property type="molecule type" value="Genomic_DNA"/>
</dbReference>
<accession>A0ABP5ENZ7</accession>
<keyword evidence="3" id="KW-1185">Reference proteome</keyword>
<feature type="transmembrane region" description="Helical" evidence="1">
    <location>
        <begin position="6"/>
        <end position="26"/>
    </location>
</feature>
<evidence type="ECO:0000313" key="2">
    <source>
        <dbReference type="EMBL" id="GAA2003334.1"/>
    </source>
</evidence>
<keyword evidence="1" id="KW-0812">Transmembrane</keyword>
<evidence type="ECO:0000256" key="1">
    <source>
        <dbReference type="SAM" id="Phobius"/>
    </source>
</evidence>
<protein>
    <recommendedName>
        <fullName evidence="4">Integral membrane protein</fullName>
    </recommendedName>
</protein>
<dbReference type="NCBIfam" id="NF046117">
    <property type="entry name" value="SCO4848_fam"/>
    <property type="match status" value="1"/>
</dbReference>
<gene>
    <name evidence="2" type="ORF">GCM10009755_10400</name>
</gene>
<evidence type="ECO:0000313" key="3">
    <source>
        <dbReference type="Proteomes" id="UP001500755"/>
    </source>
</evidence>
<organism evidence="2 3">
    <name type="scientific">Brevibacterium samyangense</name>
    <dbReference type="NCBI Taxonomy" id="366888"/>
    <lineage>
        <taxon>Bacteria</taxon>
        <taxon>Bacillati</taxon>
        <taxon>Actinomycetota</taxon>
        <taxon>Actinomycetes</taxon>
        <taxon>Micrococcales</taxon>
        <taxon>Brevibacteriaceae</taxon>
        <taxon>Brevibacterium</taxon>
    </lineage>
</organism>
<name>A0ABP5ENZ7_9MICO</name>
<proteinExistence type="predicted"/>
<keyword evidence="1" id="KW-0472">Membrane</keyword>
<evidence type="ECO:0008006" key="4">
    <source>
        <dbReference type="Google" id="ProtNLM"/>
    </source>
</evidence>
<dbReference type="Proteomes" id="UP001500755">
    <property type="component" value="Unassembled WGS sequence"/>
</dbReference>
<keyword evidence="1" id="KW-1133">Transmembrane helix</keyword>
<dbReference type="Pfam" id="PF26606">
    <property type="entry name" value="SCO4848"/>
    <property type="match status" value="1"/>
</dbReference>